<dbReference type="EMBL" id="CM047743">
    <property type="protein sequence ID" value="KAJ0031803.1"/>
    <property type="molecule type" value="Genomic_DNA"/>
</dbReference>
<keyword evidence="2" id="KW-1185">Reference proteome</keyword>
<name>A0ACC0YBA5_9ROSI</name>
<accession>A0ACC0YBA5</accession>
<sequence>MESNILMFVFHIFLFFQLRPSNAQDLIRAGYYDCSEQHNIKVSEINSSLFTHLINGFAAVNSTTYQLSLLSSEKCFSIFTDTVKQKSPSVITLLSIGNRNGYHSTLVSMISNAFCRKSFIDSSIQVARLYGFQGLDFFWRYPNTKSDMFNMGILLEEWRAAIQLEAKNSSHSELIFTAGVYYSTSTPSGSTYSVNSIGQYLDWVHVVASEYSIPGENNFTGVNAALYDPAGVENTDYGIREWINAGLSANKLVLLLPFYGNEWMLLNSKDNSIGAPAAGPANKTGNEFLTYKEIKDEIERRGPNVQLSIFKVRRI</sequence>
<comment type="caution">
    <text evidence="1">The sequence shown here is derived from an EMBL/GenBank/DDBJ whole genome shotgun (WGS) entry which is preliminary data.</text>
</comment>
<dbReference type="Proteomes" id="UP001163603">
    <property type="component" value="Chromosome 8"/>
</dbReference>
<evidence type="ECO:0000313" key="2">
    <source>
        <dbReference type="Proteomes" id="UP001163603"/>
    </source>
</evidence>
<reference evidence="2" key="1">
    <citation type="journal article" date="2023" name="G3 (Bethesda)">
        <title>Genome assembly and association tests identify interacting loci associated with vigor, precocity, and sex in interspecific pistachio rootstocks.</title>
        <authorList>
            <person name="Palmer W."/>
            <person name="Jacygrad E."/>
            <person name="Sagayaradj S."/>
            <person name="Cavanaugh K."/>
            <person name="Han R."/>
            <person name="Bertier L."/>
            <person name="Beede B."/>
            <person name="Kafkas S."/>
            <person name="Golino D."/>
            <person name="Preece J."/>
            <person name="Michelmore R."/>
        </authorList>
    </citation>
    <scope>NUCLEOTIDE SEQUENCE [LARGE SCALE GENOMIC DNA]</scope>
</reference>
<protein>
    <submittedName>
        <fullName evidence="1">Uncharacterized protein</fullName>
    </submittedName>
</protein>
<organism evidence="1 2">
    <name type="scientific">Pistacia integerrima</name>
    <dbReference type="NCBI Taxonomy" id="434235"/>
    <lineage>
        <taxon>Eukaryota</taxon>
        <taxon>Viridiplantae</taxon>
        <taxon>Streptophyta</taxon>
        <taxon>Embryophyta</taxon>
        <taxon>Tracheophyta</taxon>
        <taxon>Spermatophyta</taxon>
        <taxon>Magnoliopsida</taxon>
        <taxon>eudicotyledons</taxon>
        <taxon>Gunneridae</taxon>
        <taxon>Pentapetalae</taxon>
        <taxon>rosids</taxon>
        <taxon>malvids</taxon>
        <taxon>Sapindales</taxon>
        <taxon>Anacardiaceae</taxon>
        <taxon>Pistacia</taxon>
    </lineage>
</organism>
<gene>
    <name evidence="1" type="ORF">Pint_14745</name>
</gene>
<proteinExistence type="predicted"/>
<evidence type="ECO:0000313" key="1">
    <source>
        <dbReference type="EMBL" id="KAJ0031803.1"/>
    </source>
</evidence>